<evidence type="ECO:0000313" key="2">
    <source>
        <dbReference type="Proteomes" id="UP000503640"/>
    </source>
</evidence>
<dbReference type="InterPro" id="IPR027961">
    <property type="entry name" value="DUF4442"/>
</dbReference>
<dbReference type="RefSeq" id="WP_176067665.1">
    <property type="nucleotide sequence ID" value="NZ_BJTG01000009.1"/>
</dbReference>
<dbReference type="AlphaFoldDB" id="A0A7I9VS80"/>
<proteinExistence type="predicted"/>
<evidence type="ECO:0008006" key="3">
    <source>
        <dbReference type="Google" id="ProtNLM"/>
    </source>
</evidence>
<dbReference type="EMBL" id="BJTG01000009">
    <property type="protein sequence ID" value="GEJ58777.1"/>
    <property type="molecule type" value="Genomic_DNA"/>
</dbReference>
<protein>
    <recommendedName>
        <fullName evidence="3">Tetrameric acyl-CoA thioesterase</fullName>
    </recommendedName>
</protein>
<dbReference type="Pfam" id="PF14539">
    <property type="entry name" value="DUF4442"/>
    <property type="match status" value="1"/>
</dbReference>
<comment type="caution">
    <text evidence="1">The sequence shown here is derived from an EMBL/GenBank/DDBJ whole genome shotgun (WGS) entry which is preliminary data.</text>
</comment>
<dbReference type="InterPro" id="IPR029069">
    <property type="entry name" value="HotDog_dom_sf"/>
</dbReference>
<gene>
    <name evidence="1" type="ORF">AMYX_35180</name>
</gene>
<evidence type="ECO:0000313" key="1">
    <source>
        <dbReference type="EMBL" id="GEJ58777.1"/>
    </source>
</evidence>
<dbReference type="Proteomes" id="UP000503640">
    <property type="component" value="Unassembled WGS sequence"/>
</dbReference>
<name>A0A7I9VS80_9BACT</name>
<keyword evidence="2" id="KW-1185">Reference proteome</keyword>
<sequence>MAMAGWRRLRFQVLVNLYPPYLGAGVRVTHVADDFHAIEVRMRLHRWNQNYVGTHFGGSLFAMADPFYMLILIELLGPGYTVWDKAASIRFRRPGRGTVRARFEVPPERIVEIRRAVEAQGKVETTFSVAIVDQQGEVVAEIEKLISVRPRAAPRP</sequence>
<dbReference type="SUPFAM" id="SSF54637">
    <property type="entry name" value="Thioesterase/thiol ester dehydrase-isomerase"/>
    <property type="match status" value="1"/>
</dbReference>
<reference evidence="2" key="1">
    <citation type="journal article" date="2020" name="Appl. Environ. Microbiol.">
        <title>Diazotrophic Anaeromyxobacter Isolates from Soils.</title>
        <authorList>
            <person name="Masuda Y."/>
            <person name="Yamanaka H."/>
            <person name="Xu Z.X."/>
            <person name="Shiratori Y."/>
            <person name="Aono T."/>
            <person name="Amachi S."/>
            <person name="Senoo K."/>
            <person name="Itoh H."/>
        </authorList>
    </citation>
    <scope>NUCLEOTIDE SEQUENCE [LARGE SCALE GENOMIC DNA]</scope>
    <source>
        <strain evidence="2">R267</strain>
    </source>
</reference>
<organism evidence="1 2">
    <name type="scientific">Anaeromyxobacter diazotrophicus</name>
    <dbReference type="NCBI Taxonomy" id="2590199"/>
    <lineage>
        <taxon>Bacteria</taxon>
        <taxon>Pseudomonadati</taxon>
        <taxon>Myxococcota</taxon>
        <taxon>Myxococcia</taxon>
        <taxon>Myxococcales</taxon>
        <taxon>Cystobacterineae</taxon>
        <taxon>Anaeromyxobacteraceae</taxon>
        <taxon>Anaeromyxobacter</taxon>
    </lineage>
</organism>
<accession>A0A7I9VS80</accession>
<dbReference type="Gene3D" id="3.10.129.10">
    <property type="entry name" value="Hotdog Thioesterase"/>
    <property type="match status" value="1"/>
</dbReference>